<evidence type="ECO:0000256" key="1">
    <source>
        <dbReference type="PROSITE-ProRule" id="PRU00325"/>
    </source>
</evidence>
<dbReference type="PROSITE" id="PS50966">
    <property type="entry name" value="ZF_SWIM"/>
    <property type="match status" value="1"/>
</dbReference>
<sequence>MNKHLSTGIEWPQLPELMSMCETATLQKGIQLAHSGAVHNVSVEKHTANAIVRGSYDYHVSLDCSTSLSAACDCPAAQYQNVCKHAVALAMILQDQDLLANQQSERETIKKHLQSLGEQATLEMLLDYLEEDEYAWNALLTKIEIHDTPAVYGDLKKLVTQALPREEIWDWRESSAYFHSAHEQLSMIVESMRSLEAEQQWKLIQYVVQRLNKVLEYIDDSSGDRLDVEALINTHMPAILAKLNWSEQAKAEWMFERLTHYEFDVFPSIEEHFKSVWQTNTCFLNLCRQAIEQASQDESGWNLRSWAMPLIEQSTDWREVVAIKQKIARTLRDYLEIVDVFIDNHEPLEAEYWLAKARKIASQYELNACDEAQFRLYVELGEIHSAWTLANRQLEQLPSFQRYQRLAKFKQNYQVEDDEFLTRVERIFKKAYQPPSDRFSQPDVTDALVLFYMDNHQLSEACDWVLTRKVSTNVLLKLADAVVDEKPDNTLSYYLRVVTVYIEQTNNDAYTSAIELLRKAESLLEPHEKQKAKFYSEVAQLASTYKRKRNMLKLFKQHYAAHL</sequence>
<keyword evidence="1" id="KW-0863">Zinc-finger</keyword>
<feature type="domain" description="SWIM-type" evidence="2">
    <location>
        <begin position="58"/>
        <end position="94"/>
    </location>
</feature>
<name>A0A510I426_9VIBR</name>
<dbReference type="InterPro" id="IPR007527">
    <property type="entry name" value="Znf_SWIM"/>
</dbReference>
<evidence type="ECO:0000313" key="3">
    <source>
        <dbReference type="EMBL" id="BBL88433.1"/>
    </source>
</evidence>
<proteinExistence type="predicted"/>
<organism evidence="3 4">
    <name type="scientific">Vibrio rotiferianus</name>
    <dbReference type="NCBI Taxonomy" id="190895"/>
    <lineage>
        <taxon>Bacteria</taxon>
        <taxon>Pseudomonadati</taxon>
        <taxon>Pseudomonadota</taxon>
        <taxon>Gammaproteobacteria</taxon>
        <taxon>Vibrionales</taxon>
        <taxon>Vibrionaceae</taxon>
        <taxon>Vibrio</taxon>
    </lineage>
</organism>
<keyword evidence="1" id="KW-0862">Zinc</keyword>
<gene>
    <name evidence="3" type="ORF">VroAM7_10860</name>
</gene>
<dbReference type="EMBL" id="AP019798">
    <property type="protein sequence ID" value="BBL88433.1"/>
    <property type="molecule type" value="Genomic_DNA"/>
</dbReference>
<dbReference type="Proteomes" id="UP000315115">
    <property type="component" value="Chromosome 1"/>
</dbReference>
<dbReference type="AlphaFoldDB" id="A0A510I426"/>
<dbReference type="RefSeq" id="WP_143692296.1">
    <property type="nucleotide sequence ID" value="NZ_AP019798.1"/>
</dbReference>
<reference evidence="4" key="1">
    <citation type="submission" date="2019-07" db="EMBL/GenBank/DDBJ databases">
        <title>Complete Genome Sequences of Vibrion rotiferianus strain AM7.</title>
        <authorList>
            <person name="Miyazaki K."/>
            <person name="Wiseschart A."/>
            <person name="Pootanakit K."/>
            <person name="Ishimori K."/>
            <person name="Kitahara K."/>
        </authorList>
    </citation>
    <scope>NUCLEOTIDE SEQUENCE [LARGE SCALE GENOMIC DNA]</scope>
    <source>
        <strain evidence="4">AM7</strain>
    </source>
</reference>
<keyword evidence="1" id="KW-0479">Metal-binding</keyword>
<dbReference type="GO" id="GO:0008270">
    <property type="term" value="F:zinc ion binding"/>
    <property type="evidence" value="ECO:0007669"/>
    <property type="project" value="UniProtKB-KW"/>
</dbReference>
<evidence type="ECO:0000259" key="2">
    <source>
        <dbReference type="PROSITE" id="PS50966"/>
    </source>
</evidence>
<protein>
    <recommendedName>
        <fullName evidence="2">SWIM-type domain-containing protein</fullName>
    </recommendedName>
</protein>
<evidence type="ECO:0000313" key="4">
    <source>
        <dbReference type="Proteomes" id="UP000315115"/>
    </source>
</evidence>
<accession>A0A510I426</accession>